<dbReference type="Proteomes" id="UP000054047">
    <property type="component" value="Unassembled WGS sequence"/>
</dbReference>
<dbReference type="InterPro" id="IPR002110">
    <property type="entry name" value="Ankyrin_rpt"/>
</dbReference>
<dbReference type="Gene3D" id="1.25.40.20">
    <property type="entry name" value="Ankyrin repeat-containing domain"/>
    <property type="match status" value="1"/>
</dbReference>
<reference evidence="4 5" key="1">
    <citation type="submission" date="2013-12" db="EMBL/GenBank/DDBJ databases">
        <title>Draft genome of the parsitic nematode Ancylostoma duodenale.</title>
        <authorList>
            <person name="Mitreva M."/>
        </authorList>
    </citation>
    <scope>NUCLEOTIDE SEQUENCE [LARGE SCALE GENOMIC DNA]</scope>
    <source>
        <strain evidence="4 5">Zhejiang</strain>
    </source>
</reference>
<feature type="repeat" description="ANK" evidence="3">
    <location>
        <begin position="29"/>
        <end position="61"/>
    </location>
</feature>
<dbReference type="AlphaFoldDB" id="A0A0C2D5X2"/>
<dbReference type="PANTHER" id="PTHR24134">
    <property type="entry name" value="ANKYRIN REPEAT-CONTAINING PROTEIN DDB_G0279043"/>
    <property type="match status" value="1"/>
</dbReference>
<dbReference type="InterPro" id="IPR036770">
    <property type="entry name" value="Ankyrin_rpt-contain_sf"/>
</dbReference>
<dbReference type="Pfam" id="PF12796">
    <property type="entry name" value="Ank_2"/>
    <property type="match status" value="1"/>
</dbReference>
<evidence type="ECO:0000256" key="1">
    <source>
        <dbReference type="ARBA" id="ARBA00022737"/>
    </source>
</evidence>
<dbReference type="PROSITE" id="PS50297">
    <property type="entry name" value="ANK_REP_REGION"/>
    <property type="match status" value="2"/>
</dbReference>
<dbReference type="Pfam" id="PF13637">
    <property type="entry name" value="Ank_4"/>
    <property type="match status" value="1"/>
</dbReference>
<keyword evidence="5" id="KW-1185">Reference proteome</keyword>
<sequence>MLMAVMGGRTDLVELLLSKGANIAHCDRDGHSAVHWAVVCGQLETLTYLLSQGADVEAPDILKAAPLHYATASEEIAPELALSILHTLLKHGAKPNCRDIDERTPILWAASNGNFNKNFIQYTVIIWSFVLY</sequence>
<keyword evidence="1" id="KW-0677">Repeat</keyword>
<evidence type="ECO:0000256" key="2">
    <source>
        <dbReference type="ARBA" id="ARBA00023043"/>
    </source>
</evidence>
<evidence type="ECO:0000313" key="4">
    <source>
        <dbReference type="EMBL" id="KIH64973.1"/>
    </source>
</evidence>
<feature type="repeat" description="ANK" evidence="3">
    <location>
        <begin position="1"/>
        <end position="28"/>
    </location>
</feature>
<dbReference type="PANTHER" id="PTHR24134:SF9">
    <property type="entry name" value="ANKYRIN REPEAT AND SOCS BOX PROTEIN 8"/>
    <property type="match status" value="1"/>
</dbReference>
<dbReference type="EMBL" id="KN727782">
    <property type="protein sequence ID" value="KIH64973.1"/>
    <property type="molecule type" value="Genomic_DNA"/>
</dbReference>
<dbReference type="SMART" id="SM00248">
    <property type="entry name" value="ANK"/>
    <property type="match status" value="3"/>
</dbReference>
<gene>
    <name evidence="4" type="ORF">ANCDUO_04706</name>
</gene>
<dbReference type="SUPFAM" id="SSF48403">
    <property type="entry name" value="Ankyrin repeat"/>
    <property type="match status" value="1"/>
</dbReference>
<protein>
    <submittedName>
        <fullName evidence="4">Ankyrin repeat protein</fullName>
    </submittedName>
</protein>
<dbReference type="OrthoDB" id="10258888at2759"/>
<proteinExistence type="predicted"/>
<dbReference type="PROSITE" id="PS50088">
    <property type="entry name" value="ANK_REPEAT"/>
    <property type="match status" value="2"/>
</dbReference>
<accession>A0A0C2D5X2</accession>
<evidence type="ECO:0000256" key="3">
    <source>
        <dbReference type="PROSITE-ProRule" id="PRU00023"/>
    </source>
</evidence>
<organism evidence="4 5">
    <name type="scientific">Ancylostoma duodenale</name>
    <dbReference type="NCBI Taxonomy" id="51022"/>
    <lineage>
        <taxon>Eukaryota</taxon>
        <taxon>Metazoa</taxon>
        <taxon>Ecdysozoa</taxon>
        <taxon>Nematoda</taxon>
        <taxon>Chromadorea</taxon>
        <taxon>Rhabditida</taxon>
        <taxon>Rhabditina</taxon>
        <taxon>Rhabditomorpha</taxon>
        <taxon>Strongyloidea</taxon>
        <taxon>Ancylostomatidae</taxon>
        <taxon>Ancylostomatinae</taxon>
        <taxon>Ancylostoma</taxon>
    </lineage>
</organism>
<name>A0A0C2D5X2_9BILA</name>
<keyword evidence="2 3" id="KW-0040">ANK repeat</keyword>
<evidence type="ECO:0000313" key="5">
    <source>
        <dbReference type="Proteomes" id="UP000054047"/>
    </source>
</evidence>